<proteinExistence type="predicted"/>
<dbReference type="RefSeq" id="WP_343060316.1">
    <property type="nucleotide sequence ID" value="NZ_JACHOR010000002.1"/>
</dbReference>
<evidence type="ECO:0000259" key="1">
    <source>
        <dbReference type="PROSITE" id="PS51184"/>
    </source>
</evidence>
<organism evidence="2 3">
    <name type="scientific">Brevundimonas variabilis</name>
    <dbReference type="NCBI Taxonomy" id="74312"/>
    <lineage>
        <taxon>Bacteria</taxon>
        <taxon>Pseudomonadati</taxon>
        <taxon>Pseudomonadota</taxon>
        <taxon>Alphaproteobacteria</taxon>
        <taxon>Caulobacterales</taxon>
        <taxon>Caulobacteraceae</taxon>
        <taxon>Brevundimonas</taxon>
    </lineage>
</organism>
<reference evidence="2 3" key="1">
    <citation type="submission" date="2020-08" db="EMBL/GenBank/DDBJ databases">
        <title>Genomic Encyclopedia of Type Strains, Phase IV (KMG-IV): sequencing the most valuable type-strain genomes for metagenomic binning, comparative biology and taxonomic classification.</title>
        <authorList>
            <person name="Goeker M."/>
        </authorList>
    </citation>
    <scope>NUCLEOTIDE SEQUENCE [LARGE SCALE GENOMIC DNA]</scope>
    <source>
        <strain evidence="2 3">DSM 4737</strain>
    </source>
</reference>
<dbReference type="Gene3D" id="2.60.120.650">
    <property type="entry name" value="Cupin"/>
    <property type="match status" value="1"/>
</dbReference>
<dbReference type="PANTHER" id="PTHR12461">
    <property type="entry name" value="HYPOXIA-INDUCIBLE FACTOR 1 ALPHA INHIBITOR-RELATED"/>
    <property type="match status" value="1"/>
</dbReference>
<sequence length="343" mass="37796">MTLARLGANLFAMPINLPVPRNVESVSGEVDISTLSAQGRPVVLRGGVSDWPLVKAGGGLPAYLRQFESTQPVSAFVGAPGMKGRFFYGEDLKGFNFERIRLSLSDLLDRLAVKGPDYLYAGAIPAPSHLPGLAEANPPPLLDPSVERLTSLWLGNRTRTAAHWDLAQNLACVVAGRRRFILFPPDQVSNLYIGPLENTLAGQPVSLVDFAEPDLELHPRFEQAMANALVADLEPGDVLYIPSLWFHHVESLDDFGALVNFWWRDGPEWMVTPLFTLYHALLTIRDLPAAERESWRAFFDHYIFRTGGDPMAHLPVEAQGLMGPVTPQSLARIKSLLMGPLSR</sequence>
<dbReference type="PROSITE" id="PS51184">
    <property type="entry name" value="JMJC"/>
    <property type="match status" value="1"/>
</dbReference>
<dbReference type="PANTHER" id="PTHR12461:SF105">
    <property type="entry name" value="HYPOXIA-INDUCIBLE FACTOR 1-ALPHA INHIBITOR"/>
    <property type="match status" value="1"/>
</dbReference>
<name>A0A7W9CIF1_9CAUL</name>
<dbReference type="InterPro" id="IPR003347">
    <property type="entry name" value="JmjC_dom"/>
</dbReference>
<dbReference type="Proteomes" id="UP000545037">
    <property type="component" value="Unassembled WGS sequence"/>
</dbReference>
<accession>A0A7W9CIF1</accession>
<gene>
    <name evidence="2" type="ORF">GGR13_001630</name>
</gene>
<dbReference type="SUPFAM" id="SSF51197">
    <property type="entry name" value="Clavaminate synthase-like"/>
    <property type="match status" value="1"/>
</dbReference>
<protein>
    <recommendedName>
        <fullName evidence="1">JmjC domain-containing protein</fullName>
    </recommendedName>
</protein>
<comment type="caution">
    <text evidence="2">The sequence shown here is derived from an EMBL/GenBank/DDBJ whole genome shotgun (WGS) entry which is preliminary data.</text>
</comment>
<dbReference type="SMART" id="SM00558">
    <property type="entry name" value="JmjC"/>
    <property type="match status" value="1"/>
</dbReference>
<dbReference type="AlphaFoldDB" id="A0A7W9CIF1"/>
<evidence type="ECO:0000313" key="2">
    <source>
        <dbReference type="EMBL" id="MBB5746046.1"/>
    </source>
</evidence>
<evidence type="ECO:0000313" key="3">
    <source>
        <dbReference type="Proteomes" id="UP000545037"/>
    </source>
</evidence>
<keyword evidence="3" id="KW-1185">Reference proteome</keyword>
<dbReference type="InterPro" id="IPR041667">
    <property type="entry name" value="Cupin_8"/>
</dbReference>
<dbReference type="Pfam" id="PF13621">
    <property type="entry name" value="Cupin_8"/>
    <property type="match status" value="1"/>
</dbReference>
<feature type="domain" description="JmjC" evidence="1">
    <location>
        <begin position="127"/>
        <end position="278"/>
    </location>
</feature>
<dbReference type="EMBL" id="JACHOR010000002">
    <property type="protein sequence ID" value="MBB5746046.1"/>
    <property type="molecule type" value="Genomic_DNA"/>
</dbReference>